<feature type="transmembrane region" description="Helical" evidence="1">
    <location>
        <begin position="334"/>
        <end position="355"/>
    </location>
</feature>
<feature type="transmembrane region" description="Helical" evidence="1">
    <location>
        <begin position="59"/>
        <end position="82"/>
    </location>
</feature>
<dbReference type="RefSeq" id="WP_166857000.1">
    <property type="nucleotide sequence ID" value="NZ_JAAQOM010000002.1"/>
</dbReference>
<dbReference type="InterPro" id="IPR010266">
    <property type="entry name" value="NnrS"/>
</dbReference>
<feature type="transmembrane region" description="Helical" evidence="1">
    <location>
        <begin position="117"/>
        <end position="135"/>
    </location>
</feature>
<evidence type="ECO:0000313" key="3">
    <source>
        <dbReference type="Proteomes" id="UP000716322"/>
    </source>
</evidence>
<protein>
    <submittedName>
        <fullName evidence="2">NnrS family protein</fullName>
    </submittedName>
</protein>
<sequence length="395" mass="42261">MALMTIEEARPTPGPGGGRALFALGFRPFYLLAAAFAAVSVPAWVAAQAGWPLPARIDVFWHMHEMVFGFALAVVVGFLYTAGYNWTKLWTPRGRALAAIAAVWVAGRIAMVAAPPAIGAAVDVVFLPIAAYPLYRVFKLSGNMRNMFLVGLLGLLTLANVCYHAATLHWASLDPLTPVHAAIMLIVVIEIVIGGRVIPMFTRNAVPGAQPVQDARRDKWALILTVLAGLAWTAGLPAPLTASLALFAGVGQAARLIGWQPWRTWRNPLLWILHLSYCWIPLGFVLLALAQYGVVSGSAALHVLTVGALAGLIIGMITRTALGHTGRPLKAGRGECLMFVLVQLAVVFRFAAAVLPSWRAVSLVLATTCWSAAFLAYLAVYVPYLSAARPDGREG</sequence>
<dbReference type="EMBL" id="JAAQOM010000002">
    <property type="protein sequence ID" value="NIA52954.1"/>
    <property type="molecule type" value="Genomic_DNA"/>
</dbReference>
<feature type="transmembrane region" description="Helical" evidence="1">
    <location>
        <begin position="94"/>
        <end position="111"/>
    </location>
</feature>
<evidence type="ECO:0000313" key="2">
    <source>
        <dbReference type="EMBL" id="NIA52954.1"/>
    </source>
</evidence>
<keyword evidence="1" id="KW-0812">Transmembrane</keyword>
<comment type="caution">
    <text evidence="2">The sequence shown here is derived from an EMBL/GenBank/DDBJ whole genome shotgun (WGS) entry which is preliminary data.</text>
</comment>
<dbReference type="Pfam" id="PF05940">
    <property type="entry name" value="NnrS"/>
    <property type="match status" value="1"/>
</dbReference>
<feature type="transmembrane region" description="Helical" evidence="1">
    <location>
        <begin position="361"/>
        <end position="384"/>
    </location>
</feature>
<evidence type="ECO:0000256" key="1">
    <source>
        <dbReference type="SAM" id="Phobius"/>
    </source>
</evidence>
<feature type="transmembrane region" description="Helical" evidence="1">
    <location>
        <begin position="178"/>
        <end position="199"/>
    </location>
</feature>
<gene>
    <name evidence="2" type="ORF">HAV22_04710</name>
</gene>
<feature type="transmembrane region" description="Helical" evidence="1">
    <location>
        <begin position="29"/>
        <end position="47"/>
    </location>
</feature>
<keyword evidence="1" id="KW-1133">Transmembrane helix</keyword>
<feature type="transmembrane region" description="Helical" evidence="1">
    <location>
        <begin position="299"/>
        <end position="322"/>
    </location>
</feature>
<organism evidence="2 3">
    <name type="scientific">Telluria antibiotica</name>
    <dbReference type="NCBI Taxonomy" id="2717319"/>
    <lineage>
        <taxon>Bacteria</taxon>
        <taxon>Pseudomonadati</taxon>
        <taxon>Pseudomonadota</taxon>
        <taxon>Betaproteobacteria</taxon>
        <taxon>Burkholderiales</taxon>
        <taxon>Oxalobacteraceae</taxon>
        <taxon>Telluria group</taxon>
        <taxon>Telluria</taxon>
    </lineage>
</organism>
<keyword evidence="1" id="KW-0472">Membrane</keyword>
<name>A0ABX0P6S5_9BURK</name>
<feature type="transmembrane region" description="Helical" evidence="1">
    <location>
        <begin position="269"/>
        <end position="293"/>
    </location>
</feature>
<dbReference type="Proteomes" id="UP000716322">
    <property type="component" value="Unassembled WGS sequence"/>
</dbReference>
<proteinExistence type="predicted"/>
<reference evidence="2 3" key="1">
    <citation type="submission" date="2020-03" db="EMBL/GenBank/DDBJ databases">
        <title>Genome sequence of strain Massilia sp. TW-1.</title>
        <authorList>
            <person name="Chaudhary D.K."/>
        </authorList>
    </citation>
    <scope>NUCLEOTIDE SEQUENCE [LARGE SCALE GENOMIC DNA]</scope>
    <source>
        <strain evidence="2 3">TW-1</strain>
    </source>
</reference>
<keyword evidence="3" id="KW-1185">Reference proteome</keyword>
<accession>A0ABX0P6S5</accession>
<feature type="transmembrane region" description="Helical" evidence="1">
    <location>
        <begin position="220"/>
        <end position="238"/>
    </location>
</feature>
<feature type="transmembrane region" description="Helical" evidence="1">
    <location>
        <begin position="147"/>
        <end position="166"/>
    </location>
</feature>